<dbReference type="SUPFAM" id="SSF56112">
    <property type="entry name" value="Protein kinase-like (PK-like)"/>
    <property type="match status" value="1"/>
</dbReference>
<dbReference type="GO" id="GO:0050321">
    <property type="term" value="F:tau-protein kinase activity"/>
    <property type="evidence" value="ECO:0007669"/>
    <property type="project" value="TreeGrafter"/>
</dbReference>
<dbReference type="Pfam" id="PF00069">
    <property type="entry name" value="Pkinase"/>
    <property type="match status" value="1"/>
</dbReference>
<dbReference type="STRING" id="299467.A0A443S9A9"/>
<evidence type="ECO:0000256" key="4">
    <source>
        <dbReference type="ARBA" id="ARBA00022777"/>
    </source>
</evidence>
<keyword evidence="1" id="KW-0723">Serine/threonine-protein kinase</keyword>
<evidence type="ECO:0000313" key="8">
    <source>
        <dbReference type="EMBL" id="RWS24090.1"/>
    </source>
</evidence>
<dbReference type="GO" id="GO:0035556">
    <property type="term" value="P:intracellular signal transduction"/>
    <property type="evidence" value="ECO:0007669"/>
    <property type="project" value="TreeGrafter"/>
</dbReference>
<dbReference type="AlphaFoldDB" id="A0A443S9A9"/>
<evidence type="ECO:0000256" key="6">
    <source>
        <dbReference type="SAM" id="MobiDB-lite"/>
    </source>
</evidence>
<keyword evidence="9" id="KW-1185">Reference proteome</keyword>
<dbReference type="GO" id="GO:0005524">
    <property type="term" value="F:ATP binding"/>
    <property type="evidence" value="ECO:0007669"/>
    <property type="project" value="UniProtKB-KW"/>
</dbReference>
<proteinExistence type="predicted"/>
<keyword evidence="3" id="KW-0547">Nucleotide-binding</keyword>
<dbReference type="PANTHER" id="PTHR24346">
    <property type="entry name" value="MAP/MICROTUBULE AFFINITY-REGULATING KINASE"/>
    <property type="match status" value="1"/>
</dbReference>
<dbReference type="Proteomes" id="UP000288716">
    <property type="component" value="Unassembled WGS sequence"/>
</dbReference>
<reference evidence="8 9" key="1">
    <citation type="journal article" date="2018" name="Gigascience">
        <title>Genomes of trombidid mites reveal novel predicted allergens and laterally-transferred genes associated with secondary metabolism.</title>
        <authorList>
            <person name="Dong X."/>
            <person name="Chaisiri K."/>
            <person name="Xia D."/>
            <person name="Armstrong S.D."/>
            <person name="Fang Y."/>
            <person name="Donnelly M.J."/>
            <person name="Kadowaki T."/>
            <person name="McGarry J.W."/>
            <person name="Darby A.C."/>
            <person name="Makepeace B.L."/>
        </authorList>
    </citation>
    <scope>NUCLEOTIDE SEQUENCE [LARGE SCALE GENOMIC DNA]</scope>
    <source>
        <strain evidence="8">UoL-UT</strain>
    </source>
</reference>
<dbReference type="GO" id="GO:0000226">
    <property type="term" value="P:microtubule cytoskeleton organization"/>
    <property type="evidence" value="ECO:0007669"/>
    <property type="project" value="TreeGrafter"/>
</dbReference>
<evidence type="ECO:0000256" key="5">
    <source>
        <dbReference type="ARBA" id="ARBA00022840"/>
    </source>
</evidence>
<feature type="compositionally biased region" description="Acidic residues" evidence="6">
    <location>
        <begin position="193"/>
        <end position="202"/>
    </location>
</feature>
<organism evidence="8 9">
    <name type="scientific">Leptotrombidium deliense</name>
    <dbReference type="NCBI Taxonomy" id="299467"/>
    <lineage>
        <taxon>Eukaryota</taxon>
        <taxon>Metazoa</taxon>
        <taxon>Ecdysozoa</taxon>
        <taxon>Arthropoda</taxon>
        <taxon>Chelicerata</taxon>
        <taxon>Arachnida</taxon>
        <taxon>Acari</taxon>
        <taxon>Acariformes</taxon>
        <taxon>Trombidiformes</taxon>
        <taxon>Prostigmata</taxon>
        <taxon>Anystina</taxon>
        <taxon>Parasitengona</taxon>
        <taxon>Trombiculoidea</taxon>
        <taxon>Trombiculidae</taxon>
        <taxon>Leptotrombidium</taxon>
    </lineage>
</organism>
<name>A0A443S9A9_9ACAR</name>
<dbReference type="SMART" id="SM00220">
    <property type="entry name" value="S_TKc"/>
    <property type="match status" value="1"/>
</dbReference>
<sequence length="214" mass="25088">MMQRRNLMEEFEAKVYFRQIAEAIAYLHENEIAHGDVRLENIMWYPAYNIKMTAFSFTKRIGDCDKSKNRMLPHDYSYWMPEMLKGEEYDPMMADNWAAGVVVFTLINGCFPFDDKNRDAMLEAQQQQQFKNKHHVASGVFKDLLHEIFEPDIKERSTMAISLSHRWLKPVPNYAVEMLLTPRIKSAQFDKCDGDEEEGDDDMNSRVRSPIICS</sequence>
<protein>
    <recommendedName>
        <fullName evidence="7">Protein kinase domain-containing protein</fullName>
    </recommendedName>
</protein>
<evidence type="ECO:0000313" key="9">
    <source>
        <dbReference type="Proteomes" id="UP000288716"/>
    </source>
</evidence>
<evidence type="ECO:0000256" key="1">
    <source>
        <dbReference type="ARBA" id="ARBA00022527"/>
    </source>
</evidence>
<keyword evidence="4" id="KW-0418">Kinase</keyword>
<dbReference type="PROSITE" id="PS50011">
    <property type="entry name" value="PROTEIN_KINASE_DOM"/>
    <property type="match status" value="1"/>
</dbReference>
<accession>A0A443S9A9</accession>
<dbReference type="PANTHER" id="PTHR24346:SF82">
    <property type="entry name" value="KP78A-RELATED"/>
    <property type="match status" value="1"/>
</dbReference>
<evidence type="ECO:0000256" key="2">
    <source>
        <dbReference type="ARBA" id="ARBA00022679"/>
    </source>
</evidence>
<dbReference type="EMBL" id="NCKV01005396">
    <property type="protein sequence ID" value="RWS24090.1"/>
    <property type="molecule type" value="Genomic_DNA"/>
</dbReference>
<gene>
    <name evidence="8" type="ORF">B4U80_13274</name>
</gene>
<dbReference type="VEuPathDB" id="VectorBase:LDEU007952"/>
<dbReference type="InterPro" id="IPR000719">
    <property type="entry name" value="Prot_kinase_dom"/>
</dbReference>
<keyword evidence="5" id="KW-0067">ATP-binding</keyword>
<comment type="caution">
    <text evidence="8">The sequence shown here is derived from an EMBL/GenBank/DDBJ whole genome shotgun (WGS) entry which is preliminary data.</text>
</comment>
<evidence type="ECO:0000256" key="3">
    <source>
        <dbReference type="ARBA" id="ARBA00022741"/>
    </source>
</evidence>
<keyword evidence="2" id="KW-0808">Transferase</keyword>
<dbReference type="Gene3D" id="1.10.510.10">
    <property type="entry name" value="Transferase(Phosphotransferase) domain 1"/>
    <property type="match status" value="1"/>
</dbReference>
<dbReference type="InterPro" id="IPR011009">
    <property type="entry name" value="Kinase-like_dom_sf"/>
</dbReference>
<dbReference type="OrthoDB" id="6510901at2759"/>
<dbReference type="GO" id="GO:0005737">
    <property type="term" value="C:cytoplasm"/>
    <property type="evidence" value="ECO:0007669"/>
    <property type="project" value="TreeGrafter"/>
</dbReference>
<feature type="region of interest" description="Disordered" evidence="6">
    <location>
        <begin position="191"/>
        <end position="214"/>
    </location>
</feature>
<evidence type="ECO:0000259" key="7">
    <source>
        <dbReference type="PROSITE" id="PS50011"/>
    </source>
</evidence>
<feature type="domain" description="Protein kinase" evidence="7">
    <location>
        <begin position="1"/>
        <end position="168"/>
    </location>
</feature>